<gene>
    <name evidence="7" type="ORF">SAMN02745221_01038</name>
</gene>
<dbReference type="InterPro" id="IPR050515">
    <property type="entry name" value="Beta-lactam/transpept"/>
</dbReference>
<sequence length="566" mass="64197">MRIHRIYMLMFFFLFVFSALTVKIAYYQLVKGYTLALEASYMRQRSIELKEYARGEIFDRHMLPLTSISTGKALYCLPREIISNSPYSDQERAVGSAARILAHILKDRSYDDIYNKLEKGIKRQDTFIRLFDDLSEAEREKINRSAPAGMVVAPVIKRYRSDGFCCHVLGYINGSENRGVSGIEYFYNDVLSEYPNSEELTSVLDARGKVITGLMFRVRKKENENRAGVVLTIDKRVQEIAEEAADKYIKKGAVVVLDVHSKEILAMVSRPKYDPYQIGKIKDDESSPLINRALTPYHPGSLFKILLAAAFLEYDVASKEEEYYCEGGYRFNNGRTISCWKKEGHGWLDLREAFAYSCNPFFINLALRLVRDKIMEMAERMHIDEGKIIGYQPVKDAYVKIEKADMAVANAALGQQGIMLSPLNIASLVATIADDGYFAPPVLVKYWIDKEGRKNIVYPEPRKKVISQETAKEIRKMMRLAVTEGTGKNAELMAVNAAGKTATSQTGRFNEEEEEILNAWFGGFFPADHPRFAVVVLVEEGKTGGTSAAPVFKEIGDEMCRYFDFK</sequence>
<evidence type="ECO:0000313" key="8">
    <source>
        <dbReference type="Proteomes" id="UP000242329"/>
    </source>
</evidence>
<evidence type="ECO:0000259" key="6">
    <source>
        <dbReference type="Pfam" id="PF03717"/>
    </source>
</evidence>
<dbReference type="AlphaFoldDB" id="A0A1M5MVU3"/>
<dbReference type="InterPro" id="IPR012338">
    <property type="entry name" value="Beta-lactam/transpept-like"/>
</dbReference>
<dbReference type="InterPro" id="IPR001460">
    <property type="entry name" value="PCN-bd_Tpept"/>
</dbReference>
<proteinExistence type="inferred from homology"/>
<dbReference type="Pfam" id="PF03717">
    <property type="entry name" value="PBP_dimer"/>
    <property type="match status" value="1"/>
</dbReference>
<keyword evidence="8" id="KW-1185">Reference proteome</keyword>
<evidence type="ECO:0000256" key="3">
    <source>
        <dbReference type="ARBA" id="ARBA00023136"/>
    </source>
</evidence>
<keyword evidence="4" id="KW-1133">Transmembrane helix</keyword>
<comment type="similarity">
    <text evidence="2">Belongs to the transpeptidase family.</text>
</comment>
<keyword evidence="4" id="KW-0812">Transmembrane</keyword>
<dbReference type="PANTHER" id="PTHR30627">
    <property type="entry name" value="PEPTIDOGLYCAN D,D-TRANSPEPTIDASE"/>
    <property type="match status" value="1"/>
</dbReference>
<evidence type="ECO:0000256" key="4">
    <source>
        <dbReference type="SAM" id="Phobius"/>
    </source>
</evidence>
<evidence type="ECO:0000256" key="1">
    <source>
        <dbReference type="ARBA" id="ARBA00004370"/>
    </source>
</evidence>
<dbReference type="GO" id="GO:0005886">
    <property type="term" value="C:plasma membrane"/>
    <property type="evidence" value="ECO:0007669"/>
    <property type="project" value="TreeGrafter"/>
</dbReference>
<accession>A0A1M5MVU3</accession>
<feature type="domain" description="Penicillin-binding protein transpeptidase" evidence="5">
    <location>
        <begin position="252"/>
        <end position="555"/>
    </location>
</feature>
<evidence type="ECO:0000256" key="2">
    <source>
        <dbReference type="ARBA" id="ARBA00007171"/>
    </source>
</evidence>
<evidence type="ECO:0000259" key="5">
    <source>
        <dbReference type="Pfam" id="PF00905"/>
    </source>
</evidence>
<dbReference type="GO" id="GO:0008658">
    <property type="term" value="F:penicillin binding"/>
    <property type="evidence" value="ECO:0007669"/>
    <property type="project" value="InterPro"/>
</dbReference>
<keyword evidence="7" id="KW-0808">Transferase</keyword>
<organism evidence="7 8">
    <name type="scientific">Thermosyntropha lipolytica DSM 11003</name>
    <dbReference type="NCBI Taxonomy" id="1123382"/>
    <lineage>
        <taxon>Bacteria</taxon>
        <taxon>Bacillati</taxon>
        <taxon>Bacillota</taxon>
        <taxon>Clostridia</taxon>
        <taxon>Eubacteriales</taxon>
        <taxon>Syntrophomonadaceae</taxon>
        <taxon>Thermosyntropha</taxon>
    </lineage>
</organism>
<reference evidence="8" key="1">
    <citation type="submission" date="2016-11" db="EMBL/GenBank/DDBJ databases">
        <authorList>
            <person name="Varghese N."/>
            <person name="Submissions S."/>
        </authorList>
    </citation>
    <scope>NUCLEOTIDE SEQUENCE [LARGE SCALE GENOMIC DNA]</scope>
    <source>
        <strain evidence="8">DSM 11003</strain>
    </source>
</reference>
<dbReference type="Gene3D" id="3.40.710.10">
    <property type="entry name" value="DD-peptidase/beta-lactamase superfamily"/>
    <property type="match status" value="1"/>
</dbReference>
<dbReference type="SUPFAM" id="SSF56601">
    <property type="entry name" value="beta-lactamase/transpeptidase-like"/>
    <property type="match status" value="1"/>
</dbReference>
<feature type="transmembrane region" description="Helical" evidence="4">
    <location>
        <begin position="7"/>
        <end position="27"/>
    </location>
</feature>
<keyword evidence="3 4" id="KW-0472">Membrane</keyword>
<dbReference type="EMBL" id="FQWY01000013">
    <property type="protein sequence ID" value="SHG81401.1"/>
    <property type="molecule type" value="Genomic_DNA"/>
</dbReference>
<protein>
    <submittedName>
        <fullName evidence="7">Peptidoglycan glycosyltransferase</fullName>
    </submittedName>
</protein>
<dbReference type="Pfam" id="PF00905">
    <property type="entry name" value="Transpeptidase"/>
    <property type="match status" value="1"/>
</dbReference>
<evidence type="ECO:0000313" key="7">
    <source>
        <dbReference type="EMBL" id="SHG81401.1"/>
    </source>
</evidence>
<dbReference type="SUPFAM" id="SSF56519">
    <property type="entry name" value="Penicillin binding protein dimerisation domain"/>
    <property type="match status" value="1"/>
</dbReference>
<dbReference type="RefSeq" id="WP_073091028.1">
    <property type="nucleotide sequence ID" value="NZ_FQWY01000013.1"/>
</dbReference>
<feature type="domain" description="Penicillin-binding protein dimerisation" evidence="6">
    <location>
        <begin position="53"/>
        <end position="193"/>
    </location>
</feature>
<dbReference type="GO" id="GO:0016740">
    <property type="term" value="F:transferase activity"/>
    <property type="evidence" value="ECO:0007669"/>
    <property type="project" value="UniProtKB-KW"/>
</dbReference>
<dbReference type="GO" id="GO:0071555">
    <property type="term" value="P:cell wall organization"/>
    <property type="evidence" value="ECO:0007669"/>
    <property type="project" value="TreeGrafter"/>
</dbReference>
<dbReference type="InterPro" id="IPR036138">
    <property type="entry name" value="PBP_dimer_sf"/>
</dbReference>
<dbReference type="InterPro" id="IPR005311">
    <property type="entry name" value="PBP_dimer"/>
</dbReference>
<dbReference type="STRING" id="1123382.SAMN02745221_01038"/>
<name>A0A1M5MVU3_9FIRM</name>
<dbReference type="Proteomes" id="UP000242329">
    <property type="component" value="Unassembled WGS sequence"/>
</dbReference>
<dbReference type="Gene3D" id="3.90.1310.10">
    <property type="entry name" value="Penicillin-binding protein 2a (Domain 2)"/>
    <property type="match status" value="1"/>
</dbReference>
<comment type="subcellular location">
    <subcellularLocation>
        <location evidence="1">Membrane</location>
    </subcellularLocation>
</comment>